<keyword evidence="5" id="KW-1185">Reference proteome</keyword>
<dbReference type="SUPFAM" id="SSF54523">
    <property type="entry name" value="Pili subunits"/>
    <property type="match status" value="1"/>
</dbReference>
<reference evidence="3 4" key="1">
    <citation type="submission" date="2016-11" db="EMBL/GenBank/DDBJ databases">
        <authorList>
            <person name="Jaros S."/>
            <person name="Januszkiewicz K."/>
            <person name="Wedrychowicz H."/>
        </authorList>
    </citation>
    <scope>NUCLEOTIDE SEQUENCE [LARGE SCALE GENOMIC DNA]</scope>
    <source>
        <strain evidence="3 4">DSM 4740</strain>
    </source>
</reference>
<gene>
    <name evidence="2" type="ORF">HCU01_36440</name>
    <name evidence="3" type="ORF">SAMN05660971_04100</name>
</gene>
<accession>A0A1M7M7L3</accession>
<organism evidence="3 4">
    <name type="scientific">Halomonas cupida</name>
    <dbReference type="NCBI Taxonomy" id="44933"/>
    <lineage>
        <taxon>Bacteria</taxon>
        <taxon>Pseudomonadati</taxon>
        <taxon>Pseudomonadota</taxon>
        <taxon>Gammaproteobacteria</taxon>
        <taxon>Oceanospirillales</taxon>
        <taxon>Halomonadaceae</taxon>
        <taxon>Halomonas</taxon>
    </lineage>
</organism>
<dbReference type="Proteomes" id="UP000321726">
    <property type="component" value="Unassembled WGS sequence"/>
</dbReference>
<dbReference type="Proteomes" id="UP000184123">
    <property type="component" value="Unassembled WGS sequence"/>
</dbReference>
<dbReference type="RefSeq" id="WP_073437078.1">
    <property type="nucleotide sequence ID" value="NZ_BJXU01000158.1"/>
</dbReference>
<name>A0A1M7M7L3_9GAMM</name>
<dbReference type="Gene3D" id="3.55.40.10">
    <property type="entry name" value="minor pseudopilin epsh domain"/>
    <property type="match status" value="1"/>
</dbReference>
<evidence type="ECO:0000313" key="5">
    <source>
        <dbReference type="Proteomes" id="UP000321726"/>
    </source>
</evidence>
<evidence type="ECO:0000313" key="3">
    <source>
        <dbReference type="EMBL" id="SHM86702.1"/>
    </source>
</evidence>
<feature type="transmembrane region" description="Helical" evidence="1">
    <location>
        <begin position="12"/>
        <end position="35"/>
    </location>
</feature>
<keyword evidence="1" id="KW-0472">Membrane</keyword>
<dbReference type="InterPro" id="IPR012902">
    <property type="entry name" value="N_methyl_site"/>
</dbReference>
<evidence type="ECO:0000313" key="2">
    <source>
        <dbReference type="EMBL" id="GEN25695.1"/>
    </source>
</evidence>
<protein>
    <submittedName>
        <fullName evidence="3">Type IV pilin N-term methylation site GFxxxE</fullName>
    </submittedName>
</protein>
<dbReference type="STRING" id="44933.SAMN05660971_04100"/>
<dbReference type="NCBIfam" id="TIGR02532">
    <property type="entry name" value="IV_pilin_GFxxxE"/>
    <property type="match status" value="1"/>
</dbReference>
<keyword evidence="1" id="KW-1133">Transmembrane helix</keyword>
<dbReference type="Pfam" id="PF07963">
    <property type="entry name" value="N_methyl"/>
    <property type="match status" value="1"/>
</dbReference>
<dbReference type="OrthoDB" id="5730913at2"/>
<dbReference type="EMBL" id="BJXU01000158">
    <property type="protein sequence ID" value="GEN25695.1"/>
    <property type="molecule type" value="Genomic_DNA"/>
</dbReference>
<dbReference type="InterPro" id="IPR045584">
    <property type="entry name" value="Pilin-like"/>
</dbReference>
<reference evidence="2 5" key="2">
    <citation type="submission" date="2019-07" db="EMBL/GenBank/DDBJ databases">
        <title>Whole genome shotgun sequence of Halomonas cupida NBRC 102219.</title>
        <authorList>
            <person name="Hosoyama A."/>
            <person name="Uohara A."/>
            <person name="Ohji S."/>
            <person name="Ichikawa N."/>
        </authorList>
    </citation>
    <scope>NUCLEOTIDE SEQUENCE [LARGE SCALE GENOMIC DNA]</scope>
    <source>
        <strain evidence="2 5">NBRC 102219</strain>
    </source>
</reference>
<evidence type="ECO:0000256" key="1">
    <source>
        <dbReference type="SAM" id="Phobius"/>
    </source>
</evidence>
<evidence type="ECO:0000313" key="4">
    <source>
        <dbReference type="Proteomes" id="UP000184123"/>
    </source>
</evidence>
<proteinExistence type="predicted"/>
<keyword evidence="1" id="KW-0812">Transmembrane</keyword>
<sequence length="167" mass="18122">MSVVGTPRESGFTLLELLVVLVIIALGASLGMSWLQGGSEQRLQTFAQQWADELRMAASHALGQRQVVAVIGDDQGYRFVTWQHPRGDAEGRWSPLSTPLLTKDTWPTGLAVSPQTPNEDGGPWLAWWPDGEVLATRLDMHLSDSRIVLAVDGHGISLEPAGEAVDE</sequence>
<dbReference type="AlphaFoldDB" id="A0A1M7M7L3"/>
<dbReference type="EMBL" id="FRCA01000016">
    <property type="protein sequence ID" value="SHM86702.1"/>
    <property type="molecule type" value="Genomic_DNA"/>
</dbReference>